<reference evidence="3" key="1">
    <citation type="journal article" date="2019" name="Int. J. Syst. Evol. Microbiol.">
        <title>The Global Catalogue of Microorganisms (GCM) 10K type strain sequencing project: providing services to taxonomists for standard genome sequencing and annotation.</title>
        <authorList>
            <consortium name="The Broad Institute Genomics Platform"/>
            <consortium name="The Broad Institute Genome Sequencing Center for Infectious Disease"/>
            <person name="Wu L."/>
            <person name="Ma J."/>
        </authorList>
    </citation>
    <scope>NUCLEOTIDE SEQUENCE [LARGE SCALE GENOMIC DNA]</scope>
    <source>
        <strain evidence="3">CGMCC 4.7289</strain>
    </source>
</reference>
<dbReference type="Pfam" id="PF20554">
    <property type="entry name" value="DUF6766"/>
    <property type="match status" value="1"/>
</dbReference>
<evidence type="ECO:0000256" key="1">
    <source>
        <dbReference type="SAM" id="MobiDB-lite"/>
    </source>
</evidence>
<dbReference type="EMBL" id="JBHSAY010000006">
    <property type="protein sequence ID" value="MFC4131698.1"/>
    <property type="molecule type" value="Genomic_DNA"/>
</dbReference>
<dbReference type="Proteomes" id="UP001595816">
    <property type="component" value="Unassembled WGS sequence"/>
</dbReference>
<name>A0ABV8LM97_9ACTN</name>
<evidence type="ECO:0000313" key="2">
    <source>
        <dbReference type="EMBL" id="MFC4131698.1"/>
    </source>
</evidence>
<sequence length="90" mass="10013">MCSRPAPPGQSSPGEQTQCRRRGPTTSYARSAKVPAIHPHQQSRSRLRCHASRRGSPIRVWHFAGTTDFWVQSMQNWQSEFLAVAAPVAA</sequence>
<protein>
    <submittedName>
        <fullName evidence="2">DUF6766 family protein</fullName>
    </submittedName>
</protein>
<proteinExistence type="predicted"/>
<feature type="compositionally biased region" description="Pro residues" evidence="1">
    <location>
        <begin position="1"/>
        <end position="10"/>
    </location>
</feature>
<dbReference type="RefSeq" id="WP_308197701.1">
    <property type="nucleotide sequence ID" value="NZ_JAMZDZ010000001.1"/>
</dbReference>
<organism evidence="2 3">
    <name type="scientific">Hamadaea flava</name>
    <dbReference type="NCBI Taxonomy" id="1742688"/>
    <lineage>
        <taxon>Bacteria</taxon>
        <taxon>Bacillati</taxon>
        <taxon>Actinomycetota</taxon>
        <taxon>Actinomycetes</taxon>
        <taxon>Micromonosporales</taxon>
        <taxon>Micromonosporaceae</taxon>
        <taxon>Hamadaea</taxon>
    </lineage>
</organism>
<feature type="region of interest" description="Disordered" evidence="1">
    <location>
        <begin position="1"/>
        <end position="48"/>
    </location>
</feature>
<keyword evidence="3" id="KW-1185">Reference proteome</keyword>
<accession>A0ABV8LM97</accession>
<gene>
    <name evidence="2" type="ORF">ACFOZ4_13910</name>
</gene>
<evidence type="ECO:0000313" key="3">
    <source>
        <dbReference type="Proteomes" id="UP001595816"/>
    </source>
</evidence>
<dbReference type="InterPro" id="IPR046657">
    <property type="entry name" value="DUF6766"/>
</dbReference>
<comment type="caution">
    <text evidence="2">The sequence shown here is derived from an EMBL/GenBank/DDBJ whole genome shotgun (WGS) entry which is preliminary data.</text>
</comment>